<protein>
    <submittedName>
        <fullName evidence="1">Uncharacterized protein</fullName>
    </submittedName>
</protein>
<reference evidence="1 2" key="1">
    <citation type="submission" date="2024-04" db="EMBL/GenBank/DDBJ databases">
        <title>genome sequences of Mucor flavus KT1a and Helicostylum pulchrum KT1b strains isolation_sourced from the surface of a dry-aged beef.</title>
        <authorList>
            <person name="Toyotome T."/>
            <person name="Hosono M."/>
            <person name="Torimaru M."/>
            <person name="Fukuda K."/>
            <person name="Mikami N."/>
        </authorList>
    </citation>
    <scope>NUCLEOTIDE SEQUENCE [LARGE SCALE GENOMIC DNA]</scope>
    <source>
        <strain evidence="1 2">KT1b</strain>
    </source>
</reference>
<sequence>MNLKVSRLHQSTPFSVMFNRRANDFENYTQVNPNFDIAHIQPEAIAAQYKKVTLRRNKALIANHWRFCKHWSAWGSAGD</sequence>
<dbReference type="Proteomes" id="UP001476247">
    <property type="component" value="Unassembled WGS sequence"/>
</dbReference>
<organism evidence="1 2">
    <name type="scientific">Helicostylum pulchrum</name>
    <dbReference type="NCBI Taxonomy" id="562976"/>
    <lineage>
        <taxon>Eukaryota</taxon>
        <taxon>Fungi</taxon>
        <taxon>Fungi incertae sedis</taxon>
        <taxon>Mucoromycota</taxon>
        <taxon>Mucoromycotina</taxon>
        <taxon>Mucoromycetes</taxon>
        <taxon>Mucorales</taxon>
        <taxon>Mucorineae</taxon>
        <taxon>Mucoraceae</taxon>
        <taxon>Helicostylum</taxon>
    </lineage>
</organism>
<dbReference type="EMBL" id="BAABUJ010000037">
    <property type="protein sequence ID" value="GAA5804641.1"/>
    <property type="molecule type" value="Genomic_DNA"/>
</dbReference>
<proteinExistence type="predicted"/>
<name>A0ABP9YCF3_9FUNG</name>
<evidence type="ECO:0000313" key="2">
    <source>
        <dbReference type="Proteomes" id="UP001476247"/>
    </source>
</evidence>
<gene>
    <name evidence="1" type="ORF">HPULCUR_010143</name>
</gene>
<keyword evidence="2" id="KW-1185">Reference proteome</keyword>
<accession>A0ABP9YCF3</accession>
<comment type="caution">
    <text evidence="1">The sequence shown here is derived from an EMBL/GenBank/DDBJ whole genome shotgun (WGS) entry which is preliminary data.</text>
</comment>
<evidence type="ECO:0000313" key="1">
    <source>
        <dbReference type="EMBL" id="GAA5804641.1"/>
    </source>
</evidence>